<evidence type="ECO:0000256" key="2">
    <source>
        <dbReference type="ARBA" id="ARBA00023224"/>
    </source>
</evidence>
<protein>
    <submittedName>
        <fullName evidence="5">Methyl-accepting chemotaxis protein</fullName>
    </submittedName>
</protein>
<comment type="subcellular location">
    <subcellularLocation>
        <location evidence="1">Membrane</location>
    </subcellularLocation>
</comment>
<comment type="caution">
    <text evidence="5">The sequence shown here is derived from an EMBL/GenBank/DDBJ whole genome shotgun (WGS) entry which is preliminary data.</text>
</comment>
<evidence type="ECO:0000313" key="5">
    <source>
        <dbReference type="EMBL" id="MDN3612762.1"/>
    </source>
</evidence>
<keyword evidence="2 3" id="KW-0807">Transducer</keyword>
<feature type="domain" description="Methyl-accepting transducer" evidence="4">
    <location>
        <begin position="1"/>
        <end position="55"/>
    </location>
</feature>
<dbReference type="PANTHER" id="PTHR32089">
    <property type="entry name" value="METHYL-ACCEPTING CHEMOTAXIS PROTEIN MCPB"/>
    <property type="match status" value="1"/>
</dbReference>
<evidence type="ECO:0000259" key="4">
    <source>
        <dbReference type="PROSITE" id="PS50111"/>
    </source>
</evidence>
<dbReference type="Gene3D" id="1.10.287.950">
    <property type="entry name" value="Methyl-accepting chemotaxis protein"/>
    <property type="match status" value="1"/>
</dbReference>
<dbReference type="PANTHER" id="PTHR32089:SF112">
    <property type="entry name" value="LYSOZYME-LIKE PROTEIN-RELATED"/>
    <property type="match status" value="1"/>
</dbReference>
<name>A0ABT8C112_9VIBR</name>
<dbReference type="PROSITE" id="PS50111">
    <property type="entry name" value="CHEMOTAXIS_TRANSDUC_2"/>
    <property type="match status" value="1"/>
</dbReference>
<dbReference type="SUPFAM" id="SSF58104">
    <property type="entry name" value="Methyl-accepting chemotaxis protein (MCP) signaling domain"/>
    <property type="match status" value="1"/>
</dbReference>
<keyword evidence="6" id="KW-1185">Reference proteome</keyword>
<evidence type="ECO:0000256" key="1">
    <source>
        <dbReference type="ARBA" id="ARBA00004370"/>
    </source>
</evidence>
<accession>A0ABT8C112</accession>
<dbReference type="Proteomes" id="UP001238540">
    <property type="component" value="Unassembled WGS sequence"/>
</dbReference>
<evidence type="ECO:0000313" key="6">
    <source>
        <dbReference type="Proteomes" id="UP001238540"/>
    </source>
</evidence>
<organism evidence="5 6">
    <name type="scientific">Vibrio ostreicida</name>
    <dbReference type="NCBI Taxonomy" id="526588"/>
    <lineage>
        <taxon>Bacteria</taxon>
        <taxon>Pseudomonadati</taxon>
        <taxon>Pseudomonadota</taxon>
        <taxon>Gammaproteobacteria</taxon>
        <taxon>Vibrionales</taxon>
        <taxon>Vibrionaceae</taxon>
        <taxon>Vibrio</taxon>
    </lineage>
</organism>
<dbReference type="EMBL" id="JAUFQC010000035">
    <property type="protein sequence ID" value="MDN3612762.1"/>
    <property type="molecule type" value="Genomic_DNA"/>
</dbReference>
<proteinExistence type="predicted"/>
<evidence type="ECO:0000256" key="3">
    <source>
        <dbReference type="PROSITE-ProRule" id="PRU00284"/>
    </source>
</evidence>
<gene>
    <name evidence="5" type="ORF">QWZ16_24720</name>
</gene>
<reference evidence="6" key="1">
    <citation type="journal article" date="2019" name="Int. J. Syst. Evol. Microbiol.">
        <title>The Global Catalogue of Microorganisms (GCM) 10K type strain sequencing project: providing services to taxonomists for standard genome sequencing and annotation.</title>
        <authorList>
            <consortium name="The Broad Institute Genomics Platform"/>
            <consortium name="The Broad Institute Genome Sequencing Center for Infectious Disease"/>
            <person name="Wu L."/>
            <person name="Ma J."/>
        </authorList>
    </citation>
    <scope>NUCLEOTIDE SEQUENCE [LARGE SCALE GENOMIC DNA]</scope>
    <source>
        <strain evidence="6">CECT 7398</strain>
    </source>
</reference>
<sequence length="55" mass="5870">MERLKVTLSTAEHLAMMSAKVTGFVILIQEVAERTNLLALNAAVEASRAGMLAVV</sequence>
<dbReference type="Pfam" id="PF00015">
    <property type="entry name" value="MCPsignal"/>
    <property type="match status" value="1"/>
</dbReference>
<dbReference type="InterPro" id="IPR004089">
    <property type="entry name" value="MCPsignal_dom"/>
</dbReference>